<dbReference type="EMBL" id="JBHSHB010000024">
    <property type="protein sequence ID" value="MFC4691291.1"/>
    <property type="molecule type" value="Genomic_DNA"/>
</dbReference>
<sequence length="97" mass="11525">MRKYYITFKVTKLEKKLLQQAAKEAGLDLSKYLRQVGLNKKLRARLSNEELDLFKELVKIHNGWKSIGNLFKNKDPRLKNEVHKLADELRLNLKKFQ</sequence>
<dbReference type="RefSeq" id="WP_380034995.1">
    <property type="nucleotide sequence ID" value="NZ_JBHSHB010000024.1"/>
</dbReference>
<name>A0ABV9LC98_9FLAO</name>
<dbReference type="InterPro" id="IPR053842">
    <property type="entry name" value="NikA-like"/>
</dbReference>
<comment type="caution">
    <text evidence="1">The sequence shown here is derived from an EMBL/GenBank/DDBJ whole genome shotgun (WGS) entry which is preliminary data.</text>
</comment>
<gene>
    <name evidence="1" type="ORF">ACFO5T_12705</name>
</gene>
<dbReference type="Proteomes" id="UP001595878">
    <property type="component" value="Unassembled WGS sequence"/>
</dbReference>
<keyword evidence="2" id="KW-1185">Reference proteome</keyword>
<evidence type="ECO:0008006" key="3">
    <source>
        <dbReference type="Google" id="ProtNLM"/>
    </source>
</evidence>
<evidence type="ECO:0000313" key="1">
    <source>
        <dbReference type="EMBL" id="MFC4691291.1"/>
    </source>
</evidence>
<accession>A0ABV9LC98</accession>
<evidence type="ECO:0000313" key="2">
    <source>
        <dbReference type="Proteomes" id="UP001595878"/>
    </source>
</evidence>
<protein>
    <recommendedName>
        <fullName evidence="3">Mobilization protein</fullName>
    </recommendedName>
</protein>
<proteinExistence type="predicted"/>
<reference evidence="2" key="1">
    <citation type="journal article" date="2019" name="Int. J. Syst. Evol. Microbiol.">
        <title>The Global Catalogue of Microorganisms (GCM) 10K type strain sequencing project: providing services to taxonomists for standard genome sequencing and annotation.</title>
        <authorList>
            <consortium name="The Broad Institute Genomics Platform"/>
            <consortium name="The Broad Institute Genome Sequencing Center for Infectious Disease"/>
            <person name="Wu L."/>
            <person name="Ma J."/>
        </authorList>
    </citation>
    <scope>NUCLEOTIDE SEQUENCE [LARGE SCALE GENOMIC DNA]</scope>
    <source>
        <strain evidence="2">CGMCC 4.7427</strain>
    </source>
</reference>
<dbReference type="Pfam" id="PF21983">
    <property type="entry name" value="NikA-like"/>
    <property type="match status" value="1"/>
</dbReference>
<organism evidence="1 2">
    <name type="scientific">Dokdonia genika</name>
    <dbReference type="NCBI Taxonomy" id="308113"/>
    <lineage>
        <taxon>Bacteria</taxon>
        <taxon>Pseudomonadati</taxon>
        <taxon>Bacteroidota</taxon>
        <taxon>Flavobacteriia</taxon>
        <taxon>Flavobacteriales</taxon>
        <taxon>Flavobacteriaceae</taxon>
        <taxon>Dokdonia</taxon>
    </lineage>
</organism>